<dbReference type="Gene3D" id="3.30.457.10">
    <property type="entry name" value="Copper amine oxidase-like, N-terminal domain"/>
    <property type="match status" value="1"/>
</dbReference>
<protein>
    <submittedName>
        <fullName evidence="3">Copper amine oxidase N-terminal domain-containing protein</fullName>
    </submittedName>
</protein>
<dbReference type="Gene3D" id="2.60.40.10">
    <property type="entry name" value="Immunoglobulins"/>
    <property type="match status" value="1"/>
</dbReference>
<dbReference type="SUPFAM" id="SSF49373">
    <property type="entry name" value="Invasin/intimin cell-adhesion fragments"/>
    <property type="match status" value="1"/>
</dbReference>
<name>A0A1G7PTP3_THETY</name>
<evidence type="ECO:0000313" key="4">
    <source>
        <dbReference type="Proteomes" id="UP000183404"/>
    </source>
</evidence>
<accession>A0A1G7PTP3</accession>
<evidence type="ECO:0000256" key="1">
    <source>
        <dbReference type="SAM" id="SignalP"/>
    </source>
</evidence>
<dbReference type="EMBL" id="FNBS01000029">
    <property type="protein sequence ID" value="SDF88989.1"/>
    <property type="molecule type" value="Genomic_DNA"/>
</dbReference>
<evidence type="ECO:0000259" key="2">
    <source>
        <dbReference type="Pfam" id="PF07833"/>
    </source>
</evidence>
<sequence>MLKRKLLAFVIVVAMLMSIMAPGFAFNYVTAPGTTPSSSNTVFSPGTTTQSDYTVVFEKNTAKVGDMVSLVIKVLDKEGKVVTDKKVLETIYKSGLTLNADPRTLVFDTNRSGWIDTNDGSLISATVNDAVYQTAYPVNNITTTDIRILPSSDVTGFVVASPGTVQFGFISAGQMSFYVANYGRVWVTGSPSIIIDGQSKSVNYDDARLYLSGAAPNVSYLSGNTNPLETYPETVLITVPGANYNSAAKAVLTKDDKVLAIIDLVNSAKNINNAKDINNDGIVDGYKVVLPPMSAGHKYVLTVYNEVNYSNWEFGYGRNYYSVGAVNITPQAAKFELVAPADKVLAAGISDPVTFTLNDKLPNGNTSADNKNLAVDFAKFVRFTVLKSDNKTKDTEVKYVDANEKIANGSWYLVTDDGLKAVSLDTNNNIVLGDPVANSYEKDSGKITVKAKIPNGDYLKIEAAYTDYVGNLYEVKKLQDFEETFVVANLEAKPGTLTMEPSTINANEYRNVKFTVKDVHGNPVSGAEIKFSSPIVYLGGTGSTAVGNVGTAVKTGDDGTVTATLFSAFPTSIAVSVSVPVEKTLTLTINPSQQTGATVVFTIGSDKYTVNGVEKTMDAAPYVKDGRTLVPARYIADAINARSYYDQDTKVVTFVKGDTIVKFTLGSNKMQVIKNGVVVATQTMETKATTVDASGKDVGRTFILARYLAEAFGYKVDYAKDASGVETVTIY</sequence>
<dbReference type="RefSeq" id="WP_051421919.1">
    <property type="nucleotide sequence ID" value="NZ_FNBS01000029.1"/>
</dbReference>
<feature type="domain" description="Copper amine oxidase-like N-terminal" evidence="2">
    <location>
        <begin position="609"/>
        <end position="722"/>
    </location>
</feature>
<proteinExistence type="predicted"/>
<dbReference type="InterPro" id="IPR008964">
    <property type="entry name" value="Invasin/intimin_cell_adhesion"/>
</dbReference>
<dbReference type="InterPro" id="IPR013783">
    <property type="entry name" value="Ig-like_fold"/>
</dbReference>
<reference evidence="3 4" key="1">
    <citation type="submission" date="2016-10" db="EMBL/GenBank/DDBJ databases">
        <authorList>
            <person name="de Groot N.N."/>
        </authorList>
    </citation>
    <scope>NUCLEOTIDE SEQUENCE [LARGE SCALE GENOMIC DNA]</scope>
    <source>
        <strain evidence="3 4">DSM 569</strain>
    </source>
</reference>
<evidence type="ECO:0000313" key="3">
    <source>
        <dbReference type="EMBL" id="SDF88989.1"/>
    </source>
</evidence>
<keyword evidence="1" id="KW-0732">Signal</keyword>
<dbReference type="Proteomes" id="UP000183404">
    <property type="component" value="Unassembled WGS sequence"/>
</dbReference>
<dbReference type="SUPFAM" id="SSF55383">
    <property type="entry name" value="Copper amine oxidase, domain N"/>
    <property type="match status" value="2"/>
</dbReference>
<feature type="signal peptide" evidence="1">
    <location>
        <begin position="1"/>
        <end position="25"/>
    </location>
</feature>
<dbReference type="InterPro" id="IPR012854">
    <property type="entry name" value="Cu_amine_oxidase-like_N"/>
</dbReference>
<dbReference type="Pfam" id="PF07833">
    <property type="entry name" value="Cu_amine_oxidN1"/>
    <property type="match status" value="1"/>
</dbReference>
<feature type="chain" id="PRO_5010248773" evidence="1">
    <location>
        <begin position="26"/>
        <end position="731"/>
    </location>
</feature>
<dbReference type="InterPro" id="IPR036582">
    <property type="entry name" value="Mao_N_sf"/>
</dbReference>
<gene>
    <name evidence="3" type="ORF">SAMN04244560_01405</name>
</gene>
<dbReference type="AlphaFoldDB" id="A0A1G7PTP3"/>
<organism evidence="3 4">
    <name type="scientific">Thermoanaerobacter thermohydrosulfuricus</name>
    <name type="common">Clostridium thermohydrosulfuricum</name>
    <dbReference type="NCBI Taxonomy" id="1516"/>
    <lineage>
        <taxon>Bacteria</taxon>
        <taxon>Bacillati</taxon>
        <taxon>Bacillota</taxon>
        <taxon>Clostridia</taxon>
        <taxon>Thermoanaerobacterales</taxon>
        <taxon>Thermoanaerobacteraceae</taxon>
        <taxon>Thermoanaerobacter</taxon>
    </lineage>
</organism>